<dbReference type="InterPro" id="IPR000182">
    <property type="entry name" value="GNAT_dom"/>
</dbReference>
<dbReference type="Gene3D" id="3.40.630.30">
    <property type="match status" value="1"/>
</dbReference>
<accession>K4KMF3</accession>
<reference evidence="4 5" key="1">
    <citation type="journal article" date="2013" name="Genome Announc.">
        <title>Complete genome sequence of Simiduia agarivorans SA1(T), a marine bacterium able to degrade a variety of polysaccharides.</title>
        <authorList>
            <person name="Lin S.Y."/>
            <person name="Shieh W.Y."/>
            <person name="Chen J.S."/>
            <person name="Tang S.L."/>
        </authorList>
    </citation>
    <scope>NUCLEOTIDE SEQUENCE [LARGE SCALE GENOMIC DNA]</scope>
    <source>
        <strain evidence="5">DSM 21679 / JCM 13881 / BCRC 17597 / SA1</strain>
    </source>
</reference>
<gene>
    <name evidence="4" type="ordered locus">M5M_15245</name>
</gene>
<keyword evidence="2" id="KW-0012">Acyltransferase</keyword>
<dbReference type="KEGG" id="saga:M5M_15245"/>
<proteinExistence type="predicted"/>
<organism evidence="4 5">
    <name type="scientific">Simiduia agarivorans (strain DSM 21679 / JCM 13881 / BCRC 17597 / SA1)</name>
    <dbReference type="NCBI Taxonomy" id="1117647"/>
    <lineage>
        <taxon>Bacteria</taxon>
        <taxon>Pseudomonadati</taxon>
        <taxon>Pseudomonadota</taxon>
        <taxon>Gammaproteobacteria</taxon>
        <taxon>Cellvibrionales</taxon>
        <taxon>Cellvibrionaceae</taxon>
        <taxon>Simiduia</taxon>
    </lineage>
</organism>
<evidence type="ECO:0000256" key="2">
    <source>
        <dbReference type="ARBA" id="ARBA00023315"/>
    </source>
</evidence>
<dbReference type="InterPro" id="IPR016181">
    <property type="entry name" value="Acyl_CoA_acyltransferase"/>
</dbReference>
<dbReference type="OrthoDB" id="9792929at2"/>
<dbReference type="Proteomes" id="UP000000466">
    <property type="component" value="Chromosome"/>
</dbReference>
<dbReference type="PROSITE" id="PS51186">
    <property type="entry name" value="GNAT"/>
    <property type="match status" value="1"/>
</dbReference>
<evidence type="ECO:0000259" key="3">
    <source>
        <dbReference type="PROSITE" id="PS51186"/>
    </source>
</evidence>
<dbReference type="Pfam" id="PF00583">
    <property type="entry name" value="Acetyltransf_1"/>
    <property type="match status" value="1"/>
</dbReference>
<dbReference type="RefSeq" id="WP_015048334.1">
    <property type="nucleotide sequence ID" value="NC_018868.3"/>
</dbReference>
<dbReference type="HOGENOM" id="CLU_013985_34_9_6"/>
<dbReference type="InterPro" id="IPR050832">
    <property type="entry name" value="Bact_Acetyltransf"/>
</dbReference>
<evidence type="ECO:0000313" key="5">
    <source>
        <dbReference type="Proteomes" id="UP000000466"/>
    </source>
</evidence>
<evidence type="ECO:0000313" key="4">
    <source>
        <dbReference type="EMBL" id="AFV00182.1"/>
    </source>
</evidence>
<dbReference type="PANTHER" id="PTHR43877">
    <property type="entry name" value="AMINOALKYLPHOSPHONATE N-ACETYLTRANSFERASE-RELATED-RELATED"/>
    <property type="match status" value="1"/>
</dbReference>
<name>K4KMF3_SIMAS</name>
<feature type="domain" description="N-acetyltransferase" evidence="3">
    <location>
        <begin position="2"/>
        <end position="151"/>
    </location>
</feature>
<keyword evidence="5" id="KW-1185">Reference proteome</keyword>
<dbReference type="EMBL" id="CP003746">
    <property type="protein sequence ID" value="AFV00182.1"/>
    <property type="molecule type" value="Genomic_DNA"/>
</dbReference>
<protein>
    <submittedName>
        <fullName evidence="4">GNAT family acetyltransferase</fullName>
    </submittedName>
</protein>
<dbReference type="GO" id="GO:0016747">
    <property type="term" value="F:acyltransferase activity, transferring groups other than amino-acyl groups"/>
    <property type="evidence" value="ECO:0007669"/>
    <property type="project" value="InterPro"/>
</dbReference>
<sequence>MIKVRLAISSDLPALTGLFNHYRMFYQQPDDPAGAARYLAARLEAHQSLIWVAESGGQLLGFTQVYPSWCSVAMRPLWLLYDLYVAEAARARGVGAQLLEAAKTAAIAGGAVRMELATAVDNATAQRLYERNGWQREADFYRYSVSFPQSG</sequence>
<evidence type="ECO:0000256" key="1">
    <source>
        <dbReference type="ARBA" id="ARBA00022679"/>
    </source>
</evidence>
<keyword evidence="1" id="KW-0808">Transferase</keyword>
<dbReference type="CDD" id="cd04301">
    <property type="entry name" value="NAT_SF"/>
    <property type="match status" value="1"/>
</dbReference>
<dbReference type="AlphaFoldDB" id="K4KMF3"/>
<dbReference type="STRING" id="1117647.M5M_15245"/>
<dbReference type="SUPFAM" id="SSF55729">
    <property type="entry name" value="Acyl-CoA N-acyltransferases (Nat)"/>
    <property type="match status" value="1"/>
</dbReference>
<dbReference type="PANTHER" id="PTHR43877:SF2">
    <property type="entry name" value="AMINOALKYLPHOSPHONATE N-ACETYLTRANSFERASE-RELATED"/>
    <property type="match status" value="1"/>
</dbReference>
<dbReference type="eggNOG" id="COG0456">
    <property type="taxonomic scope" value="Bacteria"/>
</dbReference>